<proteinExistence type="predicted"/>
<gene>
    <name evidence="1" type="ORF">D1006_39745</name>
</gene>
<organism evidence="1 2">
    <name type="scientific">Burkholderia stabilis</name>
    <dbReference type="NCBI Taxonomy" id="95485"/>
    <lineage>
        <taxon>Bacteria</taxon>
        <taxon>Pseudomonadati</taxon>
        <taxon>Pseudomonadota</taxon>
        <taxon>Betaproteobacteria</taxon>
        <taxon>Burkholderiales</taxon>
        <taxon>Burkholderiaceae</taxon>
        <taxon>Burkholderia</taxon>
        <taxon>Burkholderia cepacia complex</taxon>
    </lineage>
</organism>
<dbReference type="EMBL" id="QWEX01000004">
    <property type="protein sequence ID" value="RXV64465.1"/>
    <property type="molecule type" value="Genomic_DNA"/>
</dbReference>
<name>A0A4Q2A683_9BURK</name>
<dbReference type="RefSeq" id="WP_129518563.1">
    <property type="nucleotide sequence ID" value="NZ_QWEX01000004.1"/>
</dbReference>
<evidence type="ECO:0000313" key="1">
    <source>
        <dbReference type="EMBL" id="RXV64465.1"/>
    </source>
</evidence>
<sequence length="442" mass="48038">MMHITEPLPTDKRSRLVFGIDWRAYPVKGGKAERRRYAEAFDATHYIEFKVGTDLIGGFATPDAPEAKGAHLYSGAARVALHDRIKNRAAALVLLQDGPRVYMVFVVRGAVRNDEVLSPEAALARRLEIEQECLKGNLRLDTLGTGDRIGDVDEPFQASELLANRKAGRIAKLPMSVPTIIPVAAIAAGAFFGVPKLMDALSPPPPPPRAPTFAEQYETAVQEVFARAQPRASDLAPALLAAVGGKEIVRKGWVVQEANCPSSGFCTMTFRRHGGTFEGFDQAATVEMRPVIFARDGRSLTSRGPAVPKVASLKESESKKWPGEQGFIDALQTPPQRMSVLPLELRAYGYTVTLAEARTLIATPGASETAKAGRLLKQGDWTIEGFRWQSPLLAKLPPNMALESLKVELRLNEGAGGTTNKETGDSPYGVHFTAKGKYYVFD</sequence>
<comment type="caution">
    <text evidence="1">The sequence shown here is derived from an EMBL/GenBank/DDBJ whole genome shotgun (WGS) entry which is preliminary data.</text>
</comment>
<evidence type="ECO:0000313" key="2">
    <source>
        <dbReference type="Proteomes" id="UP000289650"/>
    </source>
</evidence>
<dbReference type="AlphaFoldDB" id="A0A4Q2A683"/>
<evidence type="ECO:0008006" key="3">
    <source>
        <dbReference type="Google" id="ProtNLM"/>
    </source>
</evidence>
<dbReference type="OrthoDB" id="9066770at2"/>
<protein>
    <recommendedName>
        <fullName evidence="3">Type 4b pilus protein PilO2</fullName>
    </recommendedName>
</protein>
<reference evidence="1 2" key="1">
    <citation type="submission" date="2018-08" db="EMBL/GenBank/DDBJ databases">
        <title>Mountain-cultivated ginseng endophyte, Burkholderia stabilis and its activity against ginseng root rot disease.</title>
        <authorList>
            <person name="Tapan Kumar M."/>
            <person name="Bae H."/>
            <person name="Shanmugam G."/>
            <person name="Jeon J."/>
        </authorList>
    </citation>
    <scope>NUCLEOTIDE SEQUENCE [LARGE SCALE GENOMIC DNA]</scope>
    <source>
        <strain evidence="1 2">EB159</strain>
    </source>
</reference>
<accession>A0A4Q2A683</accession>
<dbReference type="Proteomes" id="UP000289650">
    <property type="component" value="Unassembled WGS sequence"/>
</dbReference>